<protein>
    <recommendedName>
        <fullName evidence="3">N-acetyltransferase</fullName>
    </recommendedName>
</protein>
<comment type="caution">
    <text evidence="1">The sequence shown here is derived from an EMBL/GenBank/DDBJ whole genome shotgun (WGS) entry which is preliminary data.</text>
</comment>
<accession>A0A428JPU5</accession>
<reference evidence="1 2" key="1">
    <citation type="submission" date="2018-12" db="EMBL/GenBank/DDBJ databases">
        <authorList>
            <person name="Feng G."/>
            <person name="Zhu H."/>
        </authorList>
    </citation>
    <scope>NUCLEOTIDE SEQUENCE [LARGE SCALE GENOMIC DNA]</scope>
    <source>
        <strain evidence="1 2">9PBR-2</strain>
    </source>
</reference>
<evidence type="ECO:0000313" key="2">
    <source>
        <dbReference type="Proteomes" id="UP000280066"/>
    </source>
</evidence>
<sequence>MPTIQQLPFQGTLPDSFFQIPGRLYHLLPYQLEENEPATRALFAQEAERNDIVLFTDHVGLRLVGIFPREGATAFFGYWETVDDATLNRAAFGQLAAEARRRGYARVQGPLNFNTYHAYRLRLGGPPSWQQFNREPVNPAYYPELLAQLGFRPALTFESRLIAPATVPAVYQNKAELLAALGGLPYEFIPLTPEAWVRHETELFALVHQIFSANPAYQPIPESQFRQLYNAQYAAKLCPHTSVLVREQARGRLVALSLCHPNYAPLHLGPEPPDFRRDYPRLPHKTLLAKTVGVHPDFRQQQLMSYLGAYGMLPFRELYEQVIFCLMRTDNFSLHFTDGLPSETARYALFEQELG</sequence>
<keyword evidence="2" id="KW-1185">Reference proteome</keyword>
<dbReference type="EMBL" id="RWIS01000003">
    <property type="protein sequence ID" value="RSK35397.1"/>
    <property type="molecule type" value="Genomic_DNA"/>
</dbReference>
<dbReference type="OrthoDB" id="9806005at2"/>
<dbReference type="RefSeq" id="WP_125428011.1">
    <property type="nucleotide sequence ID" value="NZ_RWIS01000003.1"/>
</dbReference>
<gene>
    <name evidence="1" type="ORF">EI290_06775</name>
</gene>
<dbReference type="AlphaFoldDB" id="A0A428JPU5"/>
<proteinExistence type="predicted"/>
<evidence type="ECO:0000313" key="1">
    <source>
        <dbReference type="EMBL" id="RSK35397.1"/>
    </source>
</evidence>
<evidence type="ECO:0008006" key="3">
    <source>
        <dbReference type="Google" id="ProtNLM"/>
    </source>
</evidence>
<dbReference type="Proteomes" id="UP000280066">
    <property type="component" value="Unassembled WGS sequence"/>
</dbReference>
<name>A0A428JPU5_9BACT</name>
<organism evidence="1 2">
    <name type="scientific">Hymenobacter metallilatus</name>
    <dbReference type="NCBI Taxonomy" id="2493666"/>
    <lineage>
        <taxon>Bacteria</taxon>
        <taxon>Pseudomonadati</taxon>
        <taxon>Bacteroidota</taxon>
        <taxon>Cytophagia</taxon>
        <taxon>Cytophagales</taxon>
        <taxon>Hymenobacteraceae</taxon>
        <taxon>Hymenobacter</taxon>
    </lineage>
</organism>
<dbReference type="InterPro" id="IPR016181">
    <property type="entry name" value="Acyl_CoA_acyltransferase"/>
</dbReference>
<dbReference type="SUPFAM" id="SSF55729">
    <property type="entry name" value="Acyl-CoA N-acyltransferases (Nat)"/>
    <property type="match status" value="1"/>
</dbReference>